<sequence>PNCGNGINDPCKIANATLALCDGQLPPIPPEALSGAEPFNYDFEVECPGVTITVDTFETFAKTCFNEGYYVNNLSPSPKKDCNTPNDPCKAVNETLTNCGGIFSSPLNLQILEVIVLMLTPCICNDKFYEQLKNCTMCFTILTNSITVVSLDKFKEECNKLGVTYGAPLPNGRSSLMPSIIMLQNL</sequence>
<protein>
    <submittedName>
        <fullName evidence="1">18460_t:CDS:1</fullName>
    </submittedName>
</protein>
<feature type="non-terminal residue" evidence="1">
    <location>
        <position position="186"/>
    </location>
</feature>
<evidence type="ECO:0000313" key="2">
    <source>
        <dbReference type="Proteomes" id="UP001153678"/>
    </source>
</evidence>
<evidence type="ECO:0000313" key="1">
    <source>
        <dbReference type="EMBL" id="CAI2193272.1"/>
    </source>
</evidence>
<dbReference type="Proteomes" id="UP001153678">
    <property type="component" value="Unassembled WGS sequence"/>
</dbReference>
<keyword evidence="2" id="KW-1185">Reference proteome</keyword>
<accession>A0A9W4T5H2</accession>
<reference evidence="1" key="1">
    <citation type="submission" date="2022-08" db="EMBL/GenBank/DDBJ databases">
        <authorList>
            <person name="Kallberg Y."/>
            <person name="Tangrot J."/>
            <person name="Rosling A."/>
        </authorList>
    </citation>
    <scope>NUCLEOTIDE SEQUENCE</scope>
    <source>
        <strain evidence="1">Wild A</strain>
    </source>
</reference>
<name>A0A9W4T5H2_9GLOM</name>
<dbReference type="OrthoDB" id="2433628at2759"/>
<gene>
    <name evidence="1" type="ORF">FWILDA_LOCUS15991</name>
</gene>
<dbReference type="EMBL" id="CAMKVN010009306">
    <property type="protein sequence ID" value="CAI2193272.1"/>
    <property type="molecule type" value="Genomic_DNA"/>
</dbReference>
<organism evidence="1 2">
    <name type="scientific">Funneliformis geosporum</name>
    <dbReference type="NCBI Taxonomy" id="1117311"/>
    <lineage>
        <taxon>Eukaryota</taxon>
        <taxon>Fungi</taxon>
        <taxon>Fungi incertae sedis</taxon>
        <taxon>Mucoromycota</taxon>
        <taxon>Glomeromycotina</taxon>
        <taxon>Glomeromycetes</taxon>
        <taxon>Glomerales</taxon>
        <taxon>Glomeraceae</taxon>
        <taxon>Funneliformis</taxon>
    </lineage>
</organism>
<dbReference type="AlphaFoldDB" id="A0A9W4T5H2"/>
<comment type="caution">
    <text evidence="1">The sequence shown here is derived from an EMBL/GenBank/DDBJ whole genome shotgun (WGS) entry which is preliminary data.</text>
</comment>
<proteinExistence type="predicted"/>